<dbReference type="EMBL" id="QPJY01000001">
    <property type="protein sequence ID" value="RCX32772.1"/>
    <property type="molecule type" value="Genomic_DNA"/>
</dbReference>
<evidence type="ECO:0000256" key="2">
    <source>
        <dbReference type="ARBA" id="ARBA00022964"/>
    </source>
</evidence>
<dbReference type="PANTHER" id="PTHR33711">
    <property type="entry name" value="DIOXYGENASE, PUTATIVE (AFU_ORTHOLOGUE AFUA_2G02910)-RELATED"/>
    <property type="match status" value="1"/>
</dbReference>
<dbReference type="InterPro" id="IPR039387">
    <property type="entry name" value="3_4-PCD"/>
</dbReference>
<dbReference type="CDD" id="cd03459">
    <property type="entry name" value="3_4-PCD"/>
    <property type="match status" value="1"/>
</dbReference>
<proteinExistence type="inferred from homology"/>
<keyword evidence="2 7" id="KW-0223">Dioxygenase</keyword>
<feature type="region of interest" description="Disordered" evidence="4">
    <location>
        <begin position="100"/>
        <end position="121"/>
    </location>
</feature>
<evidence type="ECO:0000256" key="4">
    <source>
        <dbReference type="SAM" id="MobiDB-lite"/>
    </source>
</evidence>
<feature type="chain" id="PRO_5016622032" evidence="5">
    <location>
        <begin position="26"/>
        <end position="216"/>
    </location>
</feature>
<name>A0A369CFC6_9GAMM</name>
<dbReference type="InterPro" id="IPR050770">
    <property type="entry name" value="Intradiol_RC_Dioxygenase"/>
</dbReference>
<dbReference type="PROSITE" id="PS00083">
    <property type="entry name" value="INTRADIOL_DIOXYGENAS"/>
    <property type="match status" value="1"/>
</dbReference>
<dbReference type="OrthoDB" id="9805815at2"/>
<keyword evidence="3" id="KW-0560">Oxidoreductase</keyword>
<dbReference type="Gene3D" id="2.60.130.10">
    <property type="entry name" value="Aromatic compound dioxygenase"/>
    <property type="match status" value="1"/>
</dbReference>
<dbReference type="GO" id="GO:0018578">
    <property type="term" value="F:protocatechuate 3,4-dioxygenase activity"/>
    <property type="evidence" value="ECO:0007669"/>
    <property type="project" value="InterPro"/>
</dbReference>
<evidence type="ECO:0000256" key="5">
    <source>
        <dbReference type="SAM" id="SignalP"/>
    </source>
</evidence>
<dbReference type="PANTHER" id="PTHR33711:SF9">
    <property type="entry name" value="PROTOCATECHUATE 3,4-DIOXYGENASE ALPHA CHAIN"/>
    <property type="match status" value="1"/>
</dbReference>
<organism evidence="7 8">
    <name type="scientific">Thioalbus denitrificans</name>
    <dbReference type="NCBI Taxonomy" id="547122"/>
    <lineage>
        <taxon>Bacteria</taxon>
        <taxon>Pseudomonadati</taxon>
        <taxon>Pseudomonadota</taxon>
        <taxon>Gammaproteobacteria</taxon>
        <taxon>Chromatiales</taxon>
        <taxon>Ectothiorhodospiraceae</taxon>
        <taxon>Thioalbus</taxon>
    </lineage>
</organism>
<dbReference type="InterPro" id="IPR000627">
    <property type="entry name" value="Intradiol_dOase_C"/>
</dbReference>
<gene>
    <name evidence="7" type="ORF">DFQ59_10170</name>
</gene>
<dbReference type="InterPro" id="IPR015889">
    <property type="entry name" value="Intradiol_dOase_core"/>
</dbReference>
<dbReference type="AlphaFoldDB" id="A0A369CFC6"/>
<evidence type="ECO:0000313" key="8">
    <source>
        <dbReference type="Proteomes" id="UP000252707"/>
    </source>
</evidence>
<keyword evidence="5" id="KW-0732">Signal</keyword>
<feature type="signal peptide" evidence="5">
    <location>
        <begin position="1"/>
        <end position="25"/>
    </location>
</feature>
<dbReference type="Pfam" id="PF00775">
    <property type="entry name" value="Dioxygenase_C"/>
    <property type="match status" value="1"/>
</dbReference>
<reference evidence="7 8" key="1">
    <citation type="submission" date="2018-07" db="EMBL/GenBank/DDBJ databases">
        <title>Genomic Encyclopedia of Type Strains, Phase IV (KMG-IV): sequencing the most valuable type-strain genomes for metagenomic binning, comparative biology and taxonomic classification.</title>
        <authorList>
            <person name="Goeker M."/>
        </authorList>
    </citation>
    <scope>NUCLEOTIDE SEQUENCE [LARGE SCALE GENOMIC DNA]</scope>
    <source>
        <strain evidence="7 8">DSM 26407</strain>
    </source>
</reference>
<dbReference type="GO" id="GO:0008199">
    <property type="term" value="F:ferric iron binding"/>
    <property type="evidence" value="ECO:0007669"/>
    <property type="project" value="InterPro"/>
</dbReference>
<evidence type="ECO:0000256" key="3">
    <source>
        <dbReference type="ARBA" id="ARBA00023002"/>
    </source>
</evidence>
<dbReference type="Proteomes" id="UP000252707">
    <property type="component" value="Unassembled WGS sequence"/>
</dbReference>
<dbReference type="RefSeq" id="WP_114277683.1">
    <property type="nucleotide sequence ID" value="NZ_QPJY01000001.1"/>
</dbReference>
<evidence type="ECO:0000256" key="1">
    <source>
        <dbReference type="ARBA" id="ARBA00007825"/>
    </source>
</evidence>
<protein>
    <submittedName>
        <fullName evidence="7">Protocatechuate 3,4-dioxygenase beta subunit</fullName>
    </submittedName>
</protein>
<evidence type="ECO:0000313" key="7">
    <source>
        <dbReference type="EMBL" id="RCX32772.1"/>
    </source>
</evidence>
<comment type="similarity">
    <text evidence="1">Belongs to the intradiol ring-cleavage dioxygenase family.</text>
</comment>
<feature type="domain" description="Intradiol ring-cleavage dioxygenases" evidence="6">
    <location>
        <begin position="70"/>
        <end position="98"/>
    </location>
</feature>
<keyword evidence="8" id="KW-1185">Reference proteome</keyword>
<comment type="caution">
    <text evidence="7">The sequence shown here is derived from an EMBL/GenBank/DDBJ whole genome shotgun (WGS) entry which is preliminary data.</text>
</comment>
<accession>A0A369CFC6</accession>
<sequence>MATNHHRRRLVAGLAGLLVAGPALAARLLEPTPAQTAGPFYPVELPLDDDNDLTRVAGHAGVARGRITDLGGRVLDVNGRPIAGVRVEIWQCDANGRYRHPRERGGSPPDPGFQGHGQARTGADGRYRFRTIRPVPYPGRTPHIHMAVFSEWEEPFVTQIYIQGEPGNAGDFLFNRIPAERRGLVLAEFAPGGGPGAELAAGFDVVLGGVDGTPAG</sequence>
<evidence type="ECO:0000259" key="6">
    <source>
        <dbReference type="PROSITE" id="PS00083"/>
    </source>
</evidence>
<dbReference type="SUPFAM" id="SSF49482">
    <property type="entry name" value="Aromatic compound dioxygenase"/>
    <property type="match status" value="1"/>
</dbReference>